<evidence type="ECO:0000313" key="12">
    <source>
        <dbReference type="EMBL" id="PNS14521.1"/>
    </source>
</evidence>
<dbReference type="SUPFAM" id="SSF52540">
    <property type="entry name" value="P-loop containing nucleoside triphosphate hydrolases"/>
    <property type="match status" value="2"/>
</dbReference>
<keyword evidence="8 10" id="KW-0472">Membrane</keyword>
<evidence type="ECO:0000256" key="1">
    <source>
        <dbReference type="ARBA" id="ARBA00004141"/>
    </source>
</evidence>
<evidence type="ECO:0000256" key="10">
    <source>
        <dbReference type="SAM" id="Phobius"/>
    </source>
</evidence>
<dbReference type="InterPro" id="IPR013525">
    <property type="entry name" value="ABC2_TM"/>
</dbReference>
<keyword evidence="7 10" id="KW-1133">Transmembrane helix</keyword>
<dbReference type="GO" id="GO:0016887">
    <property type="term" value="F:ATP hydrolysis activity"/>
    <property type="evidence" value="ECO:0007669"/>
    <property type="project" value="InterPro"/>
</dbReference>
<dbReference type="InterPro" id="IPR003439">
    <property type="entry name" value="ABC_transporter-like_ATP-bd"/>
</dbReference>
<name>A0A2K1QHW5_9PEZI</name>
<dbReference type="GO" id="GO:0140359">
    <property type="term" value="F:ABC-type transporter activity"/>
    <property type="evidence" value="ECO:0007669"/>
    <property type="project" value="InterPro"/>
</dbReference>
<evidence type="ECO:0000256" key="2">
    <source>
        <dbReference type="ARBA" id="ARBA00006012"/>
    </source>
</evidence>
<sequence>MLPQLITSSPWSSGTLAVDNHPEVLSSSTSDLPPSTFLDDTDTPREELIRNLARTLTISSAASAEVERSEERYSESAYDPHSPGFSAKAWVQRIVGASHSEGRRQLRLGGVSFTNLSAFGYSAATSYQKDVGNVWLDIVRWAGRALGVGRPLRINILTDLEGLVESGEMLVVLGPPGSGCSTFLKTITGEVNGFEVNETAELNYNGVSATEMHDYFKGEAIYTAEVDVHFPMLSVGDTLSFAARARMPRTIPAGFGRTAWADHLRDVTMATFGIMHTFDTRVGNDFVRGVSGGERKRVSIAEAALSGAPIQAWDNSTRGLDSANAIEFCKTIRLCAKYVGTTAMVSLYQAPQSAYEQFDKVLVLYQGRQIFFGRIDEAQEYFERLGFVCPERQTTADFLTSMTSPAERIIRPGHENKVPRNAEEFAHAWTSSLHRKHLLQQISEYKQQYPIGGAAYTRFISERKRQQSRGQRIRSPFTLNYVEQVQLCLWRGFKRLVGDPAFTRTQLGGNFVLALIIGSVFYNTPGTAESFFRRGATLFFAILMNAFGSALEILTLYAQRPIVEKQARYGMYHPSAEALSSILVDMPYKITNAITFNATLYFMTNLRRQPGNFFFFVFVTFSLTLAMSMLFRTIGSISRTRAQALAPAANIMLGLVIFTGFAIPEPYMLGWSRWIKFINPIAYGFESLMINEFSGRQYPCTVFVPPYGSLPDQSQVCTAIGSVPGQSFVEGTRYIISAYGYNPPNKWRNIGILYGMAVGLLAMHLLAIELISEKKSKGEVLVYQKGKTPTEIGTCRGDVEANVQEKPTTGSQDADDHKSDTIQRQESIFSWKNVCFDVKTKKDALRILDNVDGWVKPGALTALMGVSGAGKTTLLDVLATRVTVGVVTGEMLVDGRAQDSSFQRKTGYVQQQDLHLQTSSVREALTFSALLRQPRSVSRQSKLAYVEEVIKLLDMGAYADAVVGVPGEGLNVEQRKRLTIAVELVAKPELLLFLDEPTSGLDSQTSWAICNLMEKLKDSGQAILCTIHQPSAMLFQRFDRLLLLAKGGKTVYFGDIGHKCRTMIDYFERYGGSPCPDNANPAEWMLSVIGAAPGTITSVDWPQTWKQSPEYKNVHKEIDRLNSTRIEQTGSTFGKQDKDSYRQLAAPMIEQVWQVTYRVFQQYWRTLSYIYSKLALCLFSSLFVGFVFFRADNTQRGLQNQMFSVFVHLTIFNQLAQQIMPHFVTQRSLYEARERPSKIYSWQAFIISNIFVELCWNSLMAVIMFCCYYYPVGLYRNAIPTDEVHVRGALYFLFMLQFLLWTSTFTSMIIAGLENPIQGGNIANLMFSLALVFCGVLAPPQSLPGFWIFLYRASPFTYLVGGFLTSGLSSAPVRCAENELISFKPPPGSTCESYMQPYINRVGGYLQDPGARTDCAYCTFDDSNVFLNSVGMDYKDVWRNFGLVWVYIGVNIAGAIFFYWLRVPKGKKSGKTKVA</sequence>
<evidence type="ECO:0000256" key="6">
    <source>
        <dbReference type="ARBA" id="ARBA00022840"/>
    </source>
</evidence>
<evidence type="ECO:0000313" key="13">
    <source>
        <dbReference type="Proteomes" id="UP000243797"/>
    </source>
</evidence>
<dbReference type="InterPro" id="IPR010929">
    <property type="entry name" value="PDR_CDR_ABC"/>
</dbReference>
<dbReference type="CDD" id="cd03233">
    <property type="entry name" value="ABCG_PDR_domain1"/>
    <property type="match status" value="1"/>
</dbReference>
<dbReference type="InterPro" id="IPR034003">
    <property type="entry name" value="ABCG_PDR_2"/>
</dbReference>
<organism evidence="12 13">
    <name type="scientific">Sphaceloma murrayae</name>
    <dbReference type="NCBI Taxonomy" id="2082308"/>
    <lineage>
        <taxon>Eukaryota</taxon>
        <taxon>Fungi</taxon>
        <taxon>Dikarya</taxon>
        <taxon>Ascomycota</taxon>
        <taxon>Pezizomycotina</taxon>
        <taxon>Dothideomycetes</taxon>
        <taxon>Dothideomycetidae</taxon>
        <taxon>Myriangiales</taxon>
        <taxon>Elsinoaceae</taxon>
        <taxon>Sphaceloma</taxon>
    </lineage>
</organism>
<feature type="transmembrane region" description="Helical" evidence="10">
    <location>
        <begin position="644"/>
        <end position="663"/>
    </location>
</feature>
<dbReference type="FunFam" id="3.40.50.300:FF:000054">
    <property type="entry name" value="ABC multidrug transporter atrF"/>
    <property type="match status" value="1"/>
</dbReference>
<feature type="region of interest" description="Disordered" evidence="9">
    <location>
        <begin position="22"/>
        <end position="42"/>
    </location>
</feature>
<evidence type="ECO:0000259" key="11">
    <source>
        <dbReference type="PROSITE" id="PS50893"/>
    </source>
</evidence>
<dbReference type="Gene3D" id="3.40.50.300">
    <property type="entry name" value="P-loop containing nucleotide triphosphate hydrolases"/>
    <property type="match status" value="2"/>
</dbReference>
<dbReference type="Pfam" id="PF06422">
    <property type="entry name" value="PDR_CDR"/>
    <property type="match status" value="1"/>
</dbReference>
<evidence type="ECO:0000256" key="7">
    <source>
        <dbReference type="ARBA" id="ARBA00022989"/>
    </source>
</evidence>
<dbReference type="Proteomes" id="UP000243797">
    <property type="component" value="Unassembled WGS sequence"/>
</dbReference>
<dbReference type="SMART" id="SM00382">
    <property type="entry name" value="AAA"/>
    <property type="match status" value="2"/>
</dbReference>
<evidence type="ECO:0000256" key="4">
    <source>
        <dbReference type="ARBA" id="ARBA00022692"/>
    </source>
</evidence>
<feature type="transmembrane region" description="Helical" evidence="10">
    <location>
        <begin position="1325"/>
        <end position="1350"/>
    </location>
</feature>
<dbReference type="OrthoDB" id="245989at2759"/>
<comment type="subcellular location">
    <subcellularLocation>
        <location evidence="1">Membrane</location>
        <topology evidence="1">Multi-pass membrane protein</topology>
    </subcellularLocation>
</comment>
<dbReference type="InterPro" id="IPR027417">
    <property type="entry name" value="P-loop_NTPase"/>
</dbReference>
<dbReference type="GO" id="GO:0016020">
    <property type="term" value="C:membrane"/>
    <property type="evidence" value="ECO:0007669"/>
    <property type="project" value="UniProtKB-SubCell"/>
</dbReference>
<comment type="caution">
    <text evidence="12">The sequence shown here is derived from an EMBL/GenBank/DDBJ whole genome shotgun (WGS) entry which is preliminary data.</text>
</comment>
<dbReference type="Pfam" id="PF00005">
    <property type="entry name" value="ABC_tran"/>
    <property type="match status" value="2"/>
</dbReference>
<reference evidence="12 13" key="1">
    <citation type="submission" date="2017-06" db="EMBL/GenBank/DDBJ databases">
        <title>Draft genome sequence of a variant of Elsinoe murrayae.</title>
        <authorList>
            <person name="Cheng Q."/>
        </authorList>
    </citation>
    <scope>NUCLEOTIDE SEQUENCE [LARGE SCALE GENOMIC DNA]</scope>
    <source>
        <strain evidence="12 13">CQ-2017a</strain>
    </source>
</reference>
<dbReference type="Pfam" id="PF01061">
    <property type="entry name" value="ABC2_membrane"/>
    <property type="match status" value="2"/>
</dbReference>
<comment type="similarity">
    <text evidence="2">Belongs to the ABC transporter superfamily. ABCG family. PDR (TC 3.A.1.205) subfamily.</text>
</comment>
<gene>
    <name evidence="12" type="ORF">CAC42_3807</name>
</gene>
<dbReference type="InParanoid" id="A0A2K1QHW5"/>
<feature type="transmembrane region" description="Helical" evidence="10">
    <location>
        <begin position="613"/>
        <end position="632"/>
    </location>
</feature>
<dbReference type="FunCoup" id="A0A2K1QHW5">
    <property type="interactions" value="338"/>
</dbReference>
<feature type="compositionally biased region" description="Low complexity" evidence="9">
    <location>
        <begin position="25"/>
        <end position="36"/>
    </location>
</feature>
<keyword evidence="6" id="KW-0067">ATP-binding</keyword>
<evidence type="ECO:0000256" key="5">
    <source>
        <dbReference type="ARBA" id="ARBA00022741"/>
    </source>
</evidence>
<feature type="transmembrane region" description="Helical" evidence="10">
    <location>
        <begin position="751"/>
        <end position="771"/>
    </location>
</feature>
<evidence type="ECO:0000256" key="3">
    <source>
        <dbReference type="ARBA" id="ARBA00022448"/>
    </source>
</evidence>
<evidence type="ECO:0000256" key="8">
    <source>
        <dbReference type="ARBA" id="ARBA00023136"/>
    </source>
</evidence>
<keyword evidence="3" id="KW-0813">Transport</keyword>
<feature type="domain" description="ABC transporter" evidence="11">
    <location>
        <begin position="134"/>
        <end position="391"/>
    </location>
</feature>
<dbReference type="CDD" id="cd03232">
    <property type="entry name" value="ABCG_PDR_domain2"/>
    <property type="match status" value="1"/>
</dbReference>
<feature type="transmembrane region" description="Helical" evidence="10">
    <location>
        <begin position="1291"/>
        <end position="1313"/>
    </location>
</feature>
<dbReference type="STRING" id="2082308.A0A2K1QHW5"/>
<dbReference type="PANTHER" id="PTHR19241">
    <property type="entry name" value="ATP-BINDING CASSETTE TRANSPORTER"/>
    <property type="match status" value="1"/>
</dbReference>
<feature type="transmembrane region" description="Helical" evidence="10">
    <location>
        <begin position="1170"/>
        <end position="1191"/>
    </location>
</feature>
<dbReference type="InterPro" id="IPR003593">
    <property type="entry name" value="AAA+_ATPase"/>
</dbReference>
<dbReference type="InterPro" id="IPR017871">
    <property type="entry name" value="ABC_transporter-like_CS"/>
</dbReference>
<proteinExistence type="inferred from homology"/>
<dbReference type="GO" id="GO:0005524">
    <property type="term" value="F:ATP binding"/>
    <property type="evidence" value="ECO:0007669"/>
    <property type="project" value="UniProtKB-KW"/>
</dbReference>
<dbReference type="InterPro" id="IPR034001">
    <property type="entry name" value="ABCG_PDR_1"/>
</dbReference>
<dbReference type="EMBL" id="NKHZ01000086">
    <property type="protein sequence ID" value="PNS14521.1"/>
    <property type="molecule type" value="Genomic_DNA"/>
</dbReference>
<keyword evidence="4 10" id="KW-0812">Transmembrane</keyword>
<dbReference type="InterPro" id="IPR029481">
    <property type="entry name" value="ABC_trans_N"/>
</dbReference>
<accession>A0A2K1QHW5</accession>
<feature type="transmembrane region" description="Helical" evidence="10">
    <location>
        <begin position="1442"/>
        <end position="1461"/>
    </location>
</feature>
<dbReference type="Pfam" id="PF14510">
    <property type="entry name" value="ABC_trans_N"/>
    <property type="match status" value="1"/>
</dbReference>
<feature type="transmembrane region" description="Helical" evidence="10">
    <location>
        <begin position="1245"/>
        <end position="1271"/>
    </location>
</feature>
<protein>
    <submittedName>
        <fullName evidence="12">Brefeldin A resistance protein</fullName>
    </submittedName>
</protein>
<dbReference type="PROSITE" id="PS00211">
    <property type="entry name" value="ABC_TRANSPORTER_1"/>
    <property type="match status" value="1"/>
</dbReference>
<feature type="domain" description="ABC transporter" evidence="11">
    <location>
        <begin position="829"/>
        <end position="1072"/>
    </location>
</feature>
<keyword evidence="5" id="KW-0547">Nucleotide-binding</keyword>
<evidence type="ECO:0000256" key="9">
    <source>
        <dbReference type="SAM" id="MobiDB-lite"/>
    </source>
</evidence>
<keyword evidence="13" id="KW-1185">Reference proteome</keyword>
<dbReference type="PROSITE" id="PS50893">
    <property type="entry name" value="ABC_TRANSPORTER_2"/>
    <property type="match status" value="2"/>
</dbReference>
<feature type="transmembrane region" description="Helical" evidence="10">
    <location>
        <begin position="536"/>
        <end position="558"/>
    </location>
</feature>